<proteinExistence type="predicted"/>
<name>A0A4D7B908_9HYPH</name>
<dbReference type="PROSITE" id="PS50404">
    <property type="entry name" value="GST_NTER"/>
    <property type="match status" value="1"/>
</dbReference>
<evidence type="ECO:0000313" key="3">
    <source>
        <dbReference type="Proteomes" id="UP000298781"/>
    </source>
</evidence>
<dbReference type="EMBL" id="CP039690">
    <property type="protein sequence ID" value="QCI66960.1"/>
    <property type="molecule type" value="Genomic_DNA"/>
</dbReference>
<dbReference type="InterPro" id="IPR036282">
    <property type="entry name" value="Glutathione-S-Trfase_C_sf"/>
</dbReference>
<dbReference type="InterPro" id="IPR036249">
    <property type="entry name" value="Thioredoxin-like_sf"/>
</dbReference>
<sequence length="201" mass="22161">MKIYFSPASPFVRKCMVVAHELGLAGRIEKLASAAGPVVRDANIRADNPLGQVPTFFTDDGQALYDSRVICEFLDAEGGGTMFGSGKQRWTLLTEQALGDGLLGAALLIRYERVARPKEFYWADWEKGQMGKITDALDRMEKLAPELGGRVDIGTITFGCGLGYLDFRFPDYDWRADHPKTAAWYAAFNARPSMQATLPSA</sequence>
<evidence type="ECO:0000259" key="1">
    <source>
        <dbReference type="PROSITE" id="PS50404"/>
    </source>
</evidence>
<gene>
    <name evidence="2" type="ORF">E8M01_23575</name>
</gene>
<keyword evidence="3" id="KW-1185">Reference proteome</keyword>
<dbReference type="Proteomes" id="UP000298781">
    <property type="component" value="Chromosome"/>
</dbReference>
<dbReference type="Pfam" id="PF13409">
    <property type="entry name" value="GST_N_2"/>
    <property type="match status" value="1"/>
</dbReference>
<feature type="domain" description="GST N-terminal" evidence="1">
    <location>
        <begin position="1"/>
        <end position="82"/>
    </location>
</feature>
<evidence type="ECO:0000313" key="2">
    <source>
        <dbReference type="EMBL" id="QCI66960.1"/>
    </source>
</evidence>
<dbReference type="InterPro" id="IPR004045">
    <property type="entry name" value="Glutathione_S-Trfase_N"/>
</dbReference>
<dbReference type="KEGG" id="pstg:E8M01_23575"/>
<dbReference type="Pfam" id="PF13410">
    <property type="entry name" value="GST_C_2"/>
    <property type="match status" value="1"/>
</dbReference>
<dbReference type="RefSeq" id="WP_136962398.1">
    <property type="nucleotide sequence ID" value="NZ_CP039690.1"/>
</dbReference>
<keyword evidence="2" id="KW-0808">Transferase</keyword>
<dbReference type="AlphaFoldDB" id="A0A4D7B908"/>
<dbReference type="SUPFAM" id="SSF47616">
    <property type="entry name" value="GST C-terminal domain-like"/>
    <property type="match status" value="1"/>
</dbReference>
<reference evidence="2 3" key="1">
    <citation type="submission" date="2019-04" db="EMBL/GenBank/DDBJ databases">
        <title>Phreatobacter aquaticus sp. nov.</title>
        <authorList>
            <person name="Choi A."/>
        </authorList>
    </citation>
    <scope>NUCLEOTIDE SEQUENCE [LARGE SCALE GENOMIC DNA]</scope>
    <source>
        <strain evidence="2 3">KCTC 52518</strain>
    </source>
</reference>
<dbReference type="SUPFAM" id="SSF52833">
    <property type="entry name" value="Thioredoxin-like"/>
    <property type="match status" value="1"/>
</dbReference>
<dbReference type="CDD" id="cd03205">
    <property type="entry name" value="GST_C_6"/>
    <property type="match status" value="1"/>
</dbReference>
<accession>A0A4D7B908</accession>
<organism evidence="2 3">
    <name type="scientific">Phreatobacter stygius</name>
    <dbReference type="NCBI Taxonomy" id="1940610"/>
    <lineage>
        <taxon>Bacteria</taxon>
        <taxon>Pseudomonadati</taxon>
        <taxon>Pseudomonadota</taxon>
        <taxon>Alphaproteobacteria</taxon>
        <taxon>Hyphomicrobiales</taxon>
        <taxon>Phreatobacteraceae</taxon>
        <taxon>Phreatobacter</taxon>
    </lineage>
</organism>
<dbReference type="Gene3D" id="3.40.30.10">
    <property type="entry name" value="Glutaredoxin"/>
    <property type="match status" value="1"/>
</dbReference>
<dbReference type="GO" id="GO:0016740">
    <property type="term" value="F:transferase activity"/>
    <property type="evidence" value="ECO:0007669"/>
    <property type="project" value="UniProtKB-KW"/>
</dbReference>
<dbReference type="OrthoDB" id="9795329at2"/>
<dbReference type="CDD" id="cd03049">
    <property type="entry name" value="GST_N_3"/>
    <property type="match status" value="1"/>
</dbReference>
<dbReference type="Gene3D" id="1.20.1050.10">
    <property type="match status" value="1"/>
</dbReference>
<protein>
    <submittedName>
        <fullName evidence="2">Glutathione S-transferase</fullName>
    </submittedName>
</protein>